<dbReference type="InterPro" id="IPR017927">
    <property type="entry name" value="FAD-bd_FR_type"/>
</dbReference>
<evidence type="ECO:0000256" key="1">
    <source>
        <dbReference type="SAM" id="MobiDB-lite"/>
    </source>
</evidence>
<dbReference type="InterPro" id="IPR012349">
    <property type="entry name" value="Split_barrel_FMN-bd"/>
</dbReference>
<organism evidence="4 5">
    <name type="scientific">Colletotrichum godetiae</name>
    <dbReference type="NCBI Taxonomy" id="1209918"/>
    <lineage>
        <taxon>Eukaryota</taxon>
        <taxon>Fungi</taxon>
        <taxon>Dikarya</taxon>
        <taxon>Ascomycota</taxon>
        <taxon>Pezizomycotina</taxon>
        <taxon>Sordariomycetes</taxon>
        <taxon>Hypocreomycetidae</taxon>
        <taxon>Glomerellales</taxon>
        <taxon>Glomerellaceae</taxon>
        <taxon>Colletotrichum</taxon>
        <taxon>Colletotrichum acutatum species complex</taxon>
    </lineage>
</organism>
<dbReference type="PROSITE" id="PS51384">
    <property type="entry name" value="FAD_FR"/>
    <property type="match status" value="1"/>
</dbReference>
<dbReference type="PANTHER" id="PTHR42815">
    <property type="entry name" value="FAD-BINDING, PUTATIVE (AFU_ORTHOLOGUE AFUA_6G07600)-RELATED"/>
    <property type="match status" value="1"/>
</dbReference>
<comment type="caution">
    <text evidence="4">The sequence shown here is derived from an EMBL/GenBank/DDBJ whole genome shotgun (WGS) entry which is preliminary data.</text>
</comment>
<evidence type="ECO:0000259" key="3">
    <source>
        <dbReference type="PROSITE" id="PS51384"/>
    </source>
</evidence>
<dbReference type="SUPFAM" id="SSF63380">
    <property type="entry name" value="Riboflavin synthase domain-like"/>
    <property type="match status" value="1"/>
</dbReference>
<dbReference type="AlphaFoldDB" id="A0AAJ0ARW7"/>
<dbReference type="Gene3D" id="2.40.30.10">
    <property type="entry name" value="Translation factors"/>
    <property type="match status" value="1"/>
</dbReference>
<sequence>MNNTLLLTTLLTSQVLTPSTLFLSNSQQNTKMPGRTIPFHQGELALHDLLKVPRHRGNPTAAGLPPSYGTRIAAAPLLALGTLDAESRPWTTLWGGEAGNVARPIAEDVLGVRSLVDVVDDPVFRALWGDEGGQQSQEVIQPGQGPDGGKLVSGLAIDLTTRDRVKFGGRMVAGAVTTKNGDRSTSSPSSSNSASSEVQIAVHVEESLGNCPKYLNKKDVIPRASIGKGRVERELPLSEEALEVVREADMFFLTSGHEYGSGGSGSSGSSMDTNHRGGSRGFVRVARNDVDGVEIVYPEFSGNRLYQTLGNLKLNPLVGIAIPDFETSGVLYLTGSASILVGEEAAAYLPRTKLAVKITVSAAVFVQSGLPFSGTPQEPSPYNPPVRPLFSEQQHALSSSGEGARTATLLRREIITPTIGRFVFRLEPAAQWEAGQYVTLDFAEELDVGWSHMRDDEPQSLNDDYVRTFTVSSSPGGSGGKEVEITARRKGPVTNLLWRWNLRVPLEVPVLGFGGEEAFRMGKGKKGSDGDDVEEVFVAAGVGITPLIAQAGGVLGARVRMKVLWTVRGKDVKLVRDVVGRIPGLGGVLRVFVTGEVGEAEEAVIREIEEFRAVVERRRIGPSDVKDGEIKRRYFLCTGPEMLKVMNGWLKGEDVAFEDFAF</sequence>
<feature type="chain" id="PRO_5042469666" evidence="2">
    <location>
        <begin position="23"/>
        <end position="662"/>
    </location>
</feature>
<name>A0AAJ0ARW7_9PEZI</name>
<evidence type="ECO:0000256" key="2">
    <source>
        <dbReference type="SAM" id="SignalP"/>
    </source>
</evidence>
<dbReference type="GeneID" id="85458801"/>
<dbReference type="PANTHER" id="PTHR42815:SF2">
    <property type="entry name" value="FAD-BINDING, PUTATIVE (AFU_ORTHOLOGUE AFUA_6G07600)-RELATED"/>
    <property type="match status" value="1"/>
</dbReference>
<dbReference type="Proteomes" id="UP001224890">
    <property type="component" value="Unassembled WGS sequence"/>
</dbReference>
<dbReference type="SUPFAM" id="SSF52343">
    <property type="entry name" value="Ferredoxin reductase-like, C-terminal NADP-linked domain"/>
    <property type="match status" value="1"/>
</dbReference>
<feature type="compositionally biased region" description="Low complexity" evidence="1">
    <location>
        <begin position="184"/>
        <end position="196"/>
    </location>
</feature>
<dbReference type="Gene3D" id="2.30.110.10">
    <property type="entry name" value="Electron Transport, Fmn-binding Protein, Chain A"/>
    <property type="match status" value="1"/>
</dbReference>
<dbReference type="RefSeq" id="XP_060432952.1">
    <property type="nucleotide sequence ID" value="XM_060574275.1"/>
</dbReference>
<dbReference type="InterPro" id="IPR039261">
    <property type="entry name" value="FNR_nucleotide-bd"/>
</dbReference>
<dbReference type="GO" id="GO:0016491">
    <property type="term" value="F:oxidoreductase activity"/>
    <property type="evidence" value="ECO:0007669"/>
    <property type="project" value="InterPro"/>
</dbReference>
<feature type="region of interest" description="Disordered" evidence="1">
    <location>
        <begin position="176"/>
        <end position="198"/>
    </location>
</feature>
<gene>
    <name evidence="4" type="ORF">BDP55DRAFT_654741</name>
</gene>
<evidence type="ECO:0000313" key="5">
    <source>
        <dbReference type="Proteomes" id="UP001224890"/>
    </source>
</evidence>
<keyword evidence="2" id="KW-0732">Signal</keyword>
<keyword evidence="5" id="KW-1185">Reference proteome</keyword>
<dbReference type="InterPro" id="IPR017938">
    <property type="entry name" value="Riboflavin_synthase-like_b-brl"/>
</dbReference>
<feature type="signal peptide" evidence="2">
    <location>
        <begin position="1"/>
        <end position="22"/>
    </location>
</feature>
<dbReference type="EMBL" id="JAHMHR010000009">
    <property type="protein sequence ID" value="KAK1689257.1"/>
    <property type="molecule type" value="Genomic_DNA"/>
</dbReference>
<feature type="domain" description="FAD-binding FR-type" evidence="3">
    <location>
        <begin position="402"/>
        <end position="520"/>
    </location>
</feature>
<accession>A0AAJ0ARW7</accession>
<reference evidence="4" key="1">
    <citation type="submission" date="2021-06" db="EMBL/GenBank/DDBJ databases">
        <title>Comparative genomics, transcriptomics and evolutionary studies reveal genomic signatures of adaptation to plant cell wall in hemibiotrophic fungi.</title>
        <authorList>
            <consortium name="DOE Joint Genome Institute"/>
            <person name="Baroncelli R."/>
            <person name="Diaz J.F."/>
            <person name="Benocci T."/>
            <person name="Peng M."/>
            <person name="Battaglia E."/>
            <person name="Haridas S."/>
            <person name="Andreopoulos W."/>
            <person name="Labutti K."/>
            <person name="Pangilinan J."/>
            <person name="Floch G.L."/>
            <person name="Makela M.R."/>
            <person name="Henrissat B."/>
            <person name="Grigoriev I.V."/>
            <person name="Crouch J.A."/>
            <person name="De Vries R.P."/>
            <person name="Sukno S.A."/>
            <person name="Thon M.R."/>
        </authorList>
    </citation>
    <scope>NUCLEOTIDE SEQUENCE</scope>
    <source>
        <strain evidence="4">CBS 193.32</strain>
    </source>
</reference>
<protein>
    <submittedName>
        <fullName evidence="4">Oxidoreductase FAD-binding domain-containing protein</fullName>
    </submittedName>
</protein>
<proteinExistence type="predicted"/>
<evidence type="ECO:0000313" key="4">
    <source>
        <dbReference type="EMBL" id="KAK1689257.1"/>
    </source>
</evidence>